<name>A0A1I3M237_9BACL</name>
<reference evidence="3" key="1">
    <citation type="submission" date="2016-10" db="EMBL/GenBank/DDBJ databases">
        <authorList>
            <person name="Varghese N."/>
            <person name="Submissions S."/>
        </authorList>
    </citation>
    <scope>NUCLEOTIDE SEQUENCE [LARGE SCALE GENOMIC DNA]</scope>
    <source>
        <strain evidence="3">OK042</strain>
    </source>
</reference>
<dbReference type="Gene3D" id="1.20.5.170">
    <property type="match status" value="1"/>
</dbReference>
<dbReference type="SUPFAM" id="SSF161266">
    <property type="entry name" value="Gam-like"/>
    <property type="match status" value="1"/>
</dbReference>
<dbReference type="Proteomes" id="UP000198915">
    <property type="component" value="Unassembled WGS sequence"/>
</dbReference>
<dbReference type="AlphaFoldDB" id="A0A1I3M237"/>
<evidence type="ECO:0000256" key="1">
    <source>
        <dbReference type="SAM" id="Coils"/>
    </source>
</evidence>
<protein>
    <submittedName>
        <fullName evidence="2">Mu-like prophage host-nuclease inhibitor protein Gam</fullName>
    </submittedName>
</protein>
<proteinExistence type="predicted"/>
<dbReference type="InterPro" id="IPR009951">
    <property type="entry name" value="Host-nuc_inhib_Gam"/>
</dbReference>
<dbReference type="RefSeq" id="WP_175530467.1">
    <property type="nucleotide sequence ID" value="NZ_FORT01000001.1"/>
</dbReference>
<accession>A0A1I3M237</accession>
<dbReference type="Pfam" id="PF07352">
    <property type="entry name" value="Phage_Mu_Gam"/>
    <property type="match status" value="1"/>
</dbReference>
<sequence>MAKKKAAPVFQSWDEVNQAMREISVLDAQVSSAEAKMNQLINDIKADTEAVVTPLLQRKAELEQHIQDFTESCVDEFKDSKTKSLTFGEVGFRKTTSIVTRNVKAILGALKQNKMFDCIVTKESIDKDELAKYDDAALAKVGAKRDTKDKFFYKPAVERIEA</sequence>
<dbReference type="STRING" id="1884381.SAMN05518846_101491"/>
<evidence type="ECO:0000313" key="3">
    <source>
        <dbReference type="Proteomes" id="UP000198915"/>
    </source>
</evidence>
<evidence type="ECO:0000313" key="2">
    <source>
        <dbReference type="EMBL" id="SFI90805.1"/>
    </source>
</evidence>
<dbReference type="GO" id="GO:0042262">
    <property type="term" value="P:DNA protection"/>
    <property type="evidence" value="ECO:0007669"/>
    <property type="project" value="InterPro"/>
</dbReference>
<dbReference type="GO" id="GO:0003690">
    <property type="term" value="F:double-stranded DNA binding"/>
    <property type="evidence" value="ECO:0007669"/>
    <property type="project" value="InterPro"/>
</dbReference>
<keyword evidence="3" id="KW-1185">Reference proteome</keyword>
<gene>
    <name evidence="2" type="ORF">SAMN05518846_101491</name>
</gene>
<organism evidence="2 3">
    <name type="scientific">Brevibacillus centrosporus</name>
    <dbReference type="NCBI Taxonomy" id="54910"/>
    <lineage>
        <taxon>Bacteria</taxon>
        <taxon>Bacillati</taxon>
        <taxon>Bacillota</taxon>
        <taxon>Bacilli</taxon>
        <taxon>Bacillales</taxon>
        <taxon>Paenibacillaceae</taxon>
        <taxon>Brevibacillus</taxon>
    </lineage>
</organism>
<feature type="coiled-coil region" evidence="1">
    <location>
        <begin position="16"/>
        <end position="50"/>
    </location>
</feature>
<keyword evidence="1" id="KW-0175">Coiled coil</keyword>
<dbReference type="EMBL" id="FORT01000001">
    <property type="protein sequence ID" value="SFI90805.1"/>
    <property type="molecule type" value="Genomic_DNA"/>
</dbReference>